<evidence type="ECO:0000313" key="1">
    <source>
        <dbReference type="EMBL" id="KAF5742658.1"/>
    </source>
</evidence>
<dbReference type="InParanoid" id="A0A7J7D8P5"/>
<sequence>MDWDVKCTVLGGIFSTTKIYMFKDISAGEVSGGMLVQELEAICKDLLREPLELLDG</sequence>
<protein>
    <submittedName>
        <fullName evidence="1">Uncharacterized protein</fullName>
    </submittedName>
</protein>
<accession>A0A7J7D8P5</accession>
<dbReference type="Proteomes" id="UP000593562">
    <property type="component" value="Unassembled WGS sequence"/>
</dbReference>
<dbReference type="AlphaFoldDB" id="A0A7J7D8P5"/>
<reference evidence="1 2" key="1">
    <citation type="journal article" date="2020" name="Nat. Commun.">
        <title>Genome of Tripterygium wilfordii and identification of cytochrome P450 involved in triptolide biosynthesis.</title>
        <authorList>
            <person name="Tu L."/>
            <person name="Su P."/>
            <person name="Zhang Z."/>
            <person name="Gao L."/>
            <person name="Wang J."/>
            <person name="Hu T."/>
            <person name="Zhou J."/>
            <person name="Zhang Y."/>
            <person name="Zhao Y."/>
            <person name="Liu Y."/>
            <person name="Song Y."/>
            <person name="Tong Y."/>
            <person name="Lu Y."/>
            <person name="Yang J."/>
            <person name="Xu C."/>
            <person name="Jia M."/>
            <person name="Peters R.J."/>
            <person name="Huang L."/>
            <person name="Gao W."/>
        </authorList>
    </citation>
    <scope>NUCLEOTIDE SEQUENCE [LARGE SCALE GENOMIC DNA]</scope>
    <source>
        <strain evidence="2">cv. XIE 37</strain>
        <tissue evidence="1">Leaf</tissue>
    </source>
</reference>
<comment type="caution">
    <text evidence="1">The sequence shown here is derived from an EMBL/GenBank/DDBJ whole genome shotgun (WGS) entry which is preliminary data.</text>
</comment>
<keyword evidence="2" id="KW-1185">Reference proteome</keyword>
<dbReference type="EMBL" id="JAAARO010000009">
    <property type="protein sequence ID" value="KAF5742658.1"/>
    <property type="molecule type" value="Genomic_DNA"/>
</dbReference>
<proteinExistence type="predicted"/>
<name>A0A7J7D8P5_TRIWF</name>
<evidence type="ECO:0000313" key="2">
    <source>
        <dbReference type="Proteomes" id="UP000593562"/>
    </source>
</evidence>
<gene>
    <name evidence="1" type="ORF">HS088_TW09G00709</name>
</gene>
<organism evidence="1 2">
    <name type="scientific">Tripterygium wilfordii</name>
    <name type="common">Thunder God vine</name>
    <dbReference type="NCBI Taxonomy" id="458696"/>
    <lineage>
        <taxon>Eukaryota</taxon>
        <taxon>Viridiplantae</taxon>
        <taxon>Streptophyta</taxon>
        <taxon>Embryophyta</taxon>
        <taxon>Tracheophyta</taxon>
        <taxon>Spermatophyta</taxon>
        <taxon>Magnoliopsida</taxon>
        <taxon>eudicotyledons</taxon>
        <taxon>Gunneridae</taxon>
        <taxon>Pentapetalae</taxon>
        <taxon>rosids</taxon>
        <taxon>fabids</taxon>
        <taxon>Celastrales</taxon>
        <taxon>Celastraceae</taxon>
        <taxon>Tripterygium</taxon>
    </lineage>
</organism>